<keyword evidence="4" id="KW-0326">Glycosidase</keyword>
<keyword evidence="8" id="KW-1185">Reference proteome</keyword>
<dbReference type="PANTHER" id="PTHR42715:SF10">
    <property type="entry name" value="BETA-GLUCOSIDASE"/>
    <property type="match status" value="1"/>
</dbReference>
<dbReference type="InterPro" id="IPR002772">
    <property type="entry name" value="Glyco_hydro_3_C"/>
</dbReference>
<dbReference type="SMART" id="SM01217">
    <property type="entry name" value="Fn3_like"/>
    <property type="match status" value="1"/>
</dbReference>
<dbReference type="PROSITE" id="PS00775">
    <property type="entry name" value="GLYCOSYL_HYDROL_F3"/>
    <property type="match status" value="1"/>
</dbReference>
<organism evidence="7 8">
    <name type="scientific">Bombiscardovia apis</name>
    <dbReference type="NCBI Taxonomy" id="2932182"/>
    <lineage>
        <taxon>Bacteria</taxon>
        <taxon>Bacillati</taxon>
        <taxon>Actinomycetota</taxon>
        <taxon>Actinomycetes</taxon>
        <taxon>Bifidobacteriales</taxon>
        <taxon>Bifidobacteriaceae</taxon>
        <taxon>Bombiscardovia</taxon>
    </lineage>
</organism>
<dbReference type="InterPro" id="IPR017853">
    <property type="entry name" value="GH"/>
</dbReference>
<feature type="transmembrane region" description="Helical" evidence="5">
    <location>
        <begin position="57"/>
        <end position="79"/>
    </location>
</feature>
<dbReference type="InterPro" id="IPR036962">
    <property type="entry name" value="Glyco_hydro_3_N_sf"/>
</dbReference>
<dbReference type="EMBL" id="AP026800">
    <property type="protein sequence ID" value="BDR53907.1"/>
    <property type="molecule type" value="Genomic_DNA"/>
</dbReference>
<evidence type="ECO:0000256" key="5">
    <source>
        <dbReference type="SAM" id="Phobius"/>
    </source>
</evidence>
<keyword evidence="2 4" id="KW-0378">Hydrolase</keyword>
<dbReference type="SUPFAM" id="SSF51445">
    <property type="entry name" value="(Trans)glycosidases"/>
    <property type="match status" value="1"/>
</dbReference>
<dbReference type="Pfam" id="PF00933">
    <property type="entry name" value="Glyco_hydro_3"/>
    <property type="match status" value="1"/>
</dbReference>
<dbReference type="InterPro" id="IPR013783">
    <property type="entry name" value="Ig-like_fold"/>
</dbReference>
<dbReference type="Gene3D" id="3.20.20.300">
    <property type="entry name" value="Glycoside hydrolase, family 3, N-terminal domain"/>
    <property type="match status" value="1"/>
</dbReference>
<dbReference type="Gene3D" id="2.60.40.10">
    <property type="entry name" value="Immunoglobulins"/>
    <property type="match status" value="1"/>
</dbReference>
<dbReference type="InterPro" id="IPR001764">
    <property type="entry name" value="Glyco_hydro_3_N"/>
</dbReference>
<name>A0ABM8BAT5_9BIFI</name>
<dbReference type="InterPro" id="IPR019800">
    <property type="entry name" value="Glyco_hydro_3_AS"/>
</dbReference>
<keyword evidence="5" id="KW-0472">Membrane</keyword>
<gene>
    <name evidence="7" type="ORF">KIMH_00180</name>
</gene>
<feature type="transmembrane region" description="Helical" evidence="5">
    <location>
        <begin position="929"/>
        <end position="950"/>
    </location>
</feature>
<dbReference type="Gene3D" id="3.40.50.1700">
    <property type="entry name" value="Glycoside hydrolase family 3 C-terminal domain"/>
    <property type="match status" value="1"/>
</dbReference>
<dbReference type="Pfam" id="PF01915">
    <property type="entry name" value="Glyco_hydro_3_C"/>
    <property type="match status" value="1"/>
</dbReference>
<comment type="similarity">
    <text evidence="1 4">Belongs to the glycosyl hydrolase 3 family.</text>
</comment>
<evidence type="ECO:0000313" key="8">
    <source>
        <dbReference type="Proteomes" id="UP001321748"/>
    </source>
</evidence>
<reference evidence="7 8" key="1">
    <citation type="journal article" date="2023" name="Microbiol. Spectr.">
        <title>Symbiosis of Carpenter Bees with Uncharacterized Lactic Acid Bacteria Showing NAD Auxotrophy.</title>
        <authorList>
            <person name="Kawasaki S."/>
            <person name="Ozawa K."/>
            <person name="Mori T."/>
            <person name="Yamamoto A."/>
            <person name="Ito M."/>
            <person name="Ohkuma M."/>
            <person name="Sakamoto M."/>
            <person name="Matsutani M."/>
        </authorList>
    </citation>
    <scope>NUCLEOTIDE SEQUENCE [LARGE SCALE GENOMIC DNA]</scope>
    <source>
        <strain evidence="7 8">KimH</strain>
    </source>
</reference>
<protein>
    <submittedName>
        <fullName evidence="7">Beta-glucosidase</fullName>
    </submittedName>
</protein>
<dbReference type="InterPro" id="IPR050288">
    <property type="entry name" value="Cellulose_deg_GH3"/>
</dbReference>
<evidence type="ECO:0000256" key="4">
    <source>
        <dbReference type="RuleBase" id="RU361161"/>
    </source>
</evidence>
<dbReference type="PRINTS" id="PR00133">
    <property type="entry name" value="GLHYDRLASE3"/>
</dbReference>
<dbReference type="RefSeq" id="WP_317642942.1">
    <property type="nucleotide sequence ID" value="NZ_AP026800.1"/>
</dbReference>
<proteinExistence type="inferred from homology"/>
<keyword evidence="3" id="KW-0119">Carbohydrate metabolism</keyword>
<keyword evidence="5" id="KW-0812">Transmembrane</keyword>
<accession>A0ABM8BAT5</accession>
<dbReference type="InterPro" id="IPR036881">
    <property type="entry name" value="Glyco_hydro_3_C_sf"/>
</dbReference>
<evidence type="ECO:0000256" key="2">
    <source>
        <dbReference type="ARBA" id="ARBA00022801"/>
    </source>
</evidence>
<feature type="transmembrane region" description="Helical" evidence="5">
    <location>
        <begin position="20"/>
        <end position="37"/>
    </location>
</feature>
<evidence type="ECO:0000259" key="6">
    <source>
        <dbReference type="SMART" id="SM01217"/>
    </source>
</evidence>
<sequence>MLDINMSDVFAVLKSLIPEFVAIGVLLILAIIATIAVNKRTVKQVANRKLIHSESWIVALTGTVVAVSLMLTGPMATIMDNTSVEKRKLSDTTVAAANTLAEETQNEAITLLKNEDSALPLSAKKINVFGWSSTNPVYGGSGSGSISDQYPTVSLLEGMKKAGLQTNSELSSLYTKYNDKRPKNGMFEVDWSLPELPVEQYPSKAVTDAKNFSDQAIVVIARVGGEGSDLPTNMKAKNVTYTDNSKQYPDFKEGEHYLQLSQSERNMLDMVTKDFSKVTLVYNGANTFQFDFLQTYPQIKSVVWCPPAGQNGFTSLGRVLTGKLNPSGKTSDTFIKDLKQSPTWNNFGDFAYDNVTEFKIKSEYSGLDVEPHFVNYSEGIYVGYRFYETAAKEGIINYDDMVLYPFGYGLSYTKFEQKMGPLIHKDSKISFDVSVTNTGSKAGKDVVESYYSAPYTDGGIEKASTNLVAFEKTKLLQPGESQTITVSFNESDMASYDEHNAKSYVLEEGDYTISIQSDSHHALDSKNVTIDKSITYDGKGSDKLRTGDKKAATNLFDSVRGDNVTYLSRAGHFANYAKATAAPASMSMSDSVKARFVNNGNYDPKKFDKASDKMPTTGAKNGVTLSDLYGKSYDDPLWDELLDQLSVKDMDNLIANGGFGTSPVKSIGKPKLIDADGPAALNNNFTKIGSIGFPSSTALACTWNTELARRFGDMIGQMAHDMGITGWYAPAMNMHRSAFGGRNFEYFSEDGLLAGTMASNEVGGAQKHGVYAYMKHLALNDQETNRTNMLCTWADEQAMREIFLRPFEMSVKDGGATGAMSGFNYLGSLYCGANSDLLKKLLRNEWGFRGTVVTDYFGNYDLFQNADQEIRNGNDLMLATLNVTNHVSDQSATSVKAMREACHNILYTTGNSWMYADGSPKVKIPAWRMAMYAVWALTVVLVIWTELVALKRFKARRKAADLSVLEQVADNPIEVELTSQPNQESDNEK</sequence>
<feature type="domain" description="Fibronectin type III-like" evidence="6">
    <location>
        <begin position="445"/>
        <end position="519"/>
    </location>
</feature>
<evidence type="ECO:0000313" key="7">
    <source>
        <dbReference type="EMBL" id="BDR53907.1"/>
    </source>
</evidence>
<evidence type="ECO:0000256" key="3">
    <source>
        <dbReference type="ARBA" id="ARBA00023277"/>
    </source>
</evidence>
<evidence type="ECO:0000256" key="1">
    <source>
        <dbReference type="ARBA" id="ARBA00005336"/>
    </source>
</evidence>
<dbReference type="PANTHER" id="PTHR42715">
    <property type="entry name" value="BETA-GLUCOSIDASE"/>
    <property type="match status" value="1"/>
</dbReference>
<dbReference type="Pfam" id="PF14310">
    <property type="entry name" value="Fn3-like"/>
    <property type="match status" value="1"/>
</dbReference>
<keyword evidence="5" id="KW-1133">Transmembrane helix</keyword>
<dbReference type="InterPro" id="IPR026891">
    <property type="entry name" value="Fn3-like"/>
</dbReference>
<dbReference type="Proteomes" id="UP001321748">
    <property type="component" value="Chromosome"/>
</dbReference>
<dbReference type="SUPFAM" id="SSF52279">
    <property type="entry name" value="Beta-D-glucan exohydrolase, C-terminal domain"/>
    <property type="match status" value="1"/>
</dbReference>